<dbReference type="InterPro" id="IPR020846">
    <property type="entry name" value="MFS_dom"/>
</dbReference>
<sequence>MSETTADSLYLEAGTPAYRQANLAMFLGGFATFSLLYGPQPLLPLFASYFGVSPAGASLTLSASTAALAFMLIPFSMLSDRFGRGTLMKCSLFGSAFFTLLLPLAHSLPQFLFLRVLLGVAIAGLPATAMAWLGEEIAPNARGRAMGLYIAGNAFGGMSGRFIIAFITEWSSWQTAFLVSGLIGLTAAMLFWRNVPDSRHFRARPIQISNLIADLGQVLGERGLQCLFLVSFLLMGAFVALYNYFGFRLESPAYGLTQTTVSAIFLLYALGTVASAWTGRLVDKIGRGKVLWRTLAIMACGLLFTQFHSLWLVVPGVALFTIGFFGSHSTASGWVGERAGSRRALGSAIYLTAYYLGGSLIGSLAGYAWSWGDWLGVSAALACCLGLMLWLARRLPRLPNRQMV</sequence>
<evidence type="ECO:0000256" key="4">
    <source>
        <dbReference type="ARBA" id="ARBA00022475"/>
    </source>
</evidence>
<dbReference type="PROSITE" id="PS50850">
    <property type="entry name" value="MFS"/>
    <property type="match status" value="1"/>
</dbReference>
<comment type="subcellular location">
    <subcellularLocation>
        <location evidence="1">Cell membrane</location>
        <topology evidence="1">Multi-pass membrane protein</topology>
    </subcellularLocation>
</comment>
<keyword evidence="4" id="KW-1003">Cell membrane</keyword>
<evidence type="ECO:0000256" key="2">
    <source>
        <dbReference type="ARBA" id="ARBA00008335"/>
    </source>
</evidence>
<feature type="transmembrane region" description="Helical" evidence="8">
    <location>
        <begin position="112"/>
        <end position="134"/>
    </location>
</feature>
<evidence type="ECO:0000259" key="9">
    <source>
        <dbReference type="PROSITE" id="PS50850"/>
    </source>
</evidence>
<proteinExistence type="inferred from homology"/>
<feature type="domain" description="Major facilitator superfamily (MFS) profile" evidence="9">
    <location>
        <begin position="17"/>
        <end position="397"/>
    </location>
</feature>
<keyword evidence="5 8" id="KW-0812">Transmembrane</keyword>
<feature type="transmembrane region" description="Helical" evidence="8">
    <location>
        <begin position="290"/>
        <end position="311"/>
    </location>
</feature>
<gene>
    <name evidence="10" type="ORF">GCM10007875_20820</name>
</gene>
<protein>
    <submittedName>
        <fullName evidence="10">MFS transporter</fullName>
    </submittedName>
</protein>
<feature type="transmembrane region" description="Helical" evidence="8">
    <location>
        <begin position="257"/>
        <end position="278"/>
    </location>
</feature>
<dbReference type="Gene3D" id="1.20.1250.20">
    <property type="entry name" value="MFS general substrate transporter like domains"/>
    <property type="match status" value="1"/>
</dbReference>
<dbReference type="Pfam" id="PF07690">
    <property type="entry name" value="MFS_1"/>
    <property type="match status" value="1"/>
</dbReference>
<feature type="transmembrane region" description="Helical" evidence="8">
    <location>
        <begin position="146"/>
        <end position="167"/>
    </location>
</feature>
<dbReference type="Proteomes" id="UP001156664">
    <property type="component" value="Unassembled WGS sequence"/>
</dbReference>
<dbReference type="InterPro" id="IPR036259">
    <property type="entry name" value="MFS_trans_sf"/>
</dbReference>
<organism evidence="10 11">
    <name type="scientific">Limnobacter litoralis</name>
    <dbReference type="NCBI Taxonomy" id="481366"/>
    <lineage>
        <taxon>Bacteria</taxon>
        <taxon>Pseudomonadati</taxon>
        <taxon>Pseudomonadota</taxon>
        <taxon>Betaproteobacteria</taxon>
        <taxon>Burkholderiales</taxon>
        <taxon>Burkholderiaceae</taxon>
        <taxon>Limnobacter</taxon>
    </lineage>
</organism>
<dbReference type="CDD" id="cd17324">
    <property type="entry name" value="MFS_NepI_like"/>
    <property type="match status" value="1"/>
</dbReference>
<keyword evidence="3" id="KW-0813">Transport</keyword>
<dbReference type="InterPro" id="IPR011701">
    <property type="entry name" value="MFS"/>
</dbReference>
<feature type="transmembrane region" description="Helical" evidence="8">
    <location>
        <begin position="374"/>
        <end position="392"/>
    </location>
</feature>
<accession>A0ABQ5YU69</accession>
<dbReference type="PANTHER" id="PTHR43271">
    <property type="entry name" value="BLL2771 PROTEIN"/>
    <property type="match status" value="1"/>
</dbReference>
<dbReference type="RefSeq" id="WP_284281695.1">
    <property type="nucleotide sequence ID" value="NZ_BSOJ01000021.1"/>
</dbReference>
<evidence type="ECO:0000256" key="1">
    <source>
        <dbReference type="ARBA" id="ARBA00004651"/>
    </source>
</evidence>
<evidence type="ECO:0000256" key="6">
    <source>
        <dbReference type="ARBA" id="ARBA00022989"/>
    </source>
</evidence>
<dbReference type="PANTHER" id="PTHR43271:SF1">
    <property type="entry name" value="INNER MEMBRANE TRANSPORT PROTEIN YNFM"/>
    <property type="match status" value="1"/>
</dbReference>
<feature type="transmembrane region" description="Helical" evidence="8">
    <location>
        <begin position="21"/>
        <end position="39"/>
    </location>
</feature>
<keyword evidence="11" id="KW-1185">Reference proteome</keyword>
<keyword evidence="7 8" id="KW-0472">Membrane</keyword>
<evidence type="ECO:0000313" key="11">
    <source>
        <dbReference type="Proteomes" id="UP001156664"/>
    </source>
</evidence>
<evidence type="ECO:0000256" key="7">
    <source>
        <dbReference type="ARBA" id="ARBA00023136"/>
    </source>
</evidence>
<comment type="similarity">
    <text evidence="2">Belongs to the major facilitator superfamily.</text>
</comment>
<keyword evidence="6 8" id="KW-1133">Transmembrane helix</keyword>
<feature type="transmembrane region" description="Helical" evidence="8">
    <location>
        <begin position="226"/>
        <end position="245"/>
    </location>
</feature>
<feature type="transmembrane region" description="Helical" evidence="8">
    <location>
        <begin position="317"/>
        <end position="336"/>
    </location>
</feature>
<evidence type="ECO:0000256" key="5">
    <source>
        <dbReference type="ARBA" id="ARBA00022692"/>
    </source>
</evidence>
<feature type="transmembrane region" description="Helical" evidence="8">
    <location>
        <begin position="348"/>
        <end position="368"/>
    </location>
</feature>
<comment type="caution">
    <text evidence="10">The sequence shown here is derived from an EMBL/GenBank/DDBJ whole genome shotgun (WGS) entry which is preliminary data.</text>
</comment>
<dbReference type="SUPFAM" id="SSF103473">
    <property type="entry name" value="MFS general substrate transporter"/>
    <property type="match status" value="1"/>
</dbReference>
<evidence type="ECO:0000256" key="3">
    <source>
        <dbReference type="ARBA" id="ARBA00022448"/>
    </source>
</evidence>
<feature type="transmembrane region" description="Helical" evidence="8">
    <location>
        <begin position="59"/>
        <end position="78"/>
    </location>
</feature>
<evidence type="ECO:0000256" key="8">
    <source>
        <dbReference type="SAM" id="Phobius"/>
    </source>
</evidence>
<feature type="transmembrane region" description="Helical" evidence="8">
    <location>
        <begin position="90"/>
        <end position="106"/>
    </location>
</feature>
<name>A0ABQ5YU69_9BURK</name>
<dbReference type="EMBL" id="BSOJ01000021">
    <property type="protein sequence ID" value="GLR26992.1"/>
    <property type="molecule type" value="Genomic_DNA"/>
</dbReference>
<reference evidence="11" key="1">
    <citation type="journal article" date="2019" name="Int. J. Syst. Evol. Microbiol.">
        <title>The Global Catalogue of Microorganisms (GCM) 10K type strain sequencing project: providing services to taxonomists for standard genome sequencing and annotation.</title>
        <authorList>
            <consortium name="The Broad Institute Genomics Platform"/>
            <consortium name="The Broad Institute Genome Sequencing Center for Infectious Disease"/>
            <person name="Wu L."/>
            <person name="Ma J."/>
        </authorList>
    </citation>
    <scope>NUCLEOTIDE SEQUENCE [LARGE SCALE GENOMIC DNA]</scope>
    <source>
        <strain evidence="11">NBRC 105857</strain>
    </source>
</reference>
<evidence type="ECO:0000313" key="10">
    <source>
        <dbReference type="EMBL" id="GLR26992.1"/>
    </source>
</evidence>
<feature type="transmembrane region" description="Helical" evidence="8">
    <location>
        <begin position="173"/>
        <end position="192"/>
    </location>
</feature>